<organism evidence="4 5">
    <name type="scientific">Sinomicrobium oceani</name>
    <dbReference type="NCBI Taxonomy" id="1150368"/>
    <lineage>
        <taxon>Bacteria</taxon>
        <taxon>Pseudomonadati</taxon>
        <taxon>Bacteroidota</taxon>
        <taxon>Flavobacteriia</taxon>
        <taxon>Flavobacteriales</taxon>
        <taxon>Flavobacteriaceae</taxon>
        <taxon>Sinomicrobium</taxon>
    </lineage>
</organism>
<dbReference type="PANTHER" id="PTHR43800:SF1">
    <property type="entry name" value="PEPTIDYL-LYSINE N-ACETYLTRANSFERASE YJAB"/>
    <property type="match status" value="1"/>
</dbReference>
<dbReference type="PANTHER" id="PTHR43800">
    <property type="entry name" value="PEPTIDYL-LYSINE N-ACETYLTRANSFERASE YJAB"/>
    <property type="match status" value="1"/>
</dbReference>
<dbReference type="InterPro" id="IPR016181">
    <property type="entry name" value="Acyl_CoA_acyltransferase"/>
</dbReference>
<gene>
    <name evidence="4" type="ORF">SAMN02927921_02595</name>
</gene>
<keyword evidence="1 4" id="KW-0808">Transferase</keyword>
<dbReference type="Gene3D" id="3.40.630.30">
    <property type="match status" value="1"/>
</dbReference>
<dbReference type="CDD" id="cd04301">
    <property type="entry name" value="NAT_SF"/>
    <property type="match status" value="1"/>
</dbReference>
<feature type="domain" description="N-acetyltransferase" evidence="3">
    <location>
        <begin position="5"/>
        <end position="155"/>
    </location>
</feature>
<protein>
    <submittedName>
        <fullName evidence="4">Putative acetyltransferase</fullName>
    </submittedName>
</protein>
<dbReference type="GO" id="GO:0016747">
    <property type="term" value="F:acyltransferase activity, transferring groups other than amino-acyl groups"/>
    <property type="evidence" value="ECO:0007669"/>
    <property type="project" value="InterPro"/>
</dbReference>
<evidence type="ECO:0000313" key="5">
    <source>
        <dbReference type="Proteomes" id="UP000182248"/>
    </source>
</evidence>
<dbReference type="Pfam" id="PF13673">
    <property type="entry name" value="Acetyltransf_10"/>
    <property type="match status" value="1"/>
</dbReference>
<dbReference type="OrthoDB" id="9789605at2"/>
<keyword evidence="5" id="KW-1185">Reference proteome</keyword>
<dbReference type="RefSeq" id="WP_072317802.1">
    <property type="nucleotide sequence ID" value="NZ_FPJE01000013.1"/>
</dbReference>
<evidence type="ECO:0000313" key="4">
    <source>
        <dbReference type="EMBL" id="SFW59569.1"/>
    </source>
</evidence>
<evidence type="ECO:0000259" key="3">
    <source>
        <dbReference type="PROSITE" id="PS51186"/>
    </source>
</evidence>
<name>A0A1K1QIS7_9FLAO</name>
<dbReference type="SUPFAM" id="SSF55729">
    <property type="entry name" value="Acyl-CoA N-acyltransferases (Nat)"/>
    <property type="match status" value="1"/>
</dbReference>
<dbReference type="AlphaFoldDB" id="A0A1K1QIS7"/>
<dbReference type="STRING" id="1150368.SAMN02927921_02595"/>
<evidence type="ECO:0000256" key="2">
    <source>
        <dbReference type="ARBA" id="ARBA00023315"/>
    </source>
</evidence>
<dbReference type="PROSITE" id="PS51186">
    <property type="entry name" value="GNAT"/>
    <property type="match status" value="1"/>
</dbReference>
<dbReference type="InterPro" id="IPR000182">
    <property type="entry name" value="GNAT_dom"/>
</dbReference>
<proteinExistence type="predicted"/>
<evidence type="ECO:0000256" key="1">
    <source>
        <dbReference type="ARBA" id="ARBA00022679"/>
    </source>
</evidence>
<reference evidence="4 5" key="1">
    <citation type="submission" date="2016-11" db="EMBL/GenBank/DDBJ databases">
        <authorList>
            <person name="Jaros S."/>
            <person name="Januszkiewicz K."/>
            <person name="Wedrychowicz H."/>
        </authorList>
    </citation>
    <scope>NUCLEOTIDE SEQUENCE [LARGE SCALE GENOMIC DNA]</scope>
    <source>
        <strain evidence="4 5">CGMCC 1.12145</strain>
    </source>
</reference>
<sequence>MKDTYVVVSAEEEDFDEIVEVWEASVRATHHFLKEEDIGFFRPLIRSTYLKMLDVRVIKGQDDSILAFTGISGSSIEMLFIHPDTRGTGLGKKLLNYAIAEAGAFRVDVNEANFQARGFYEYMGFKVTGRSELDSTGKPYPILHMELNSMKHTYTTHS</sequence>
<dbReference type="EMBL" id="FPJE01000013">
    <property type="protein sequence ID" value="SFW59569.1"/>
    <property type="molecule type" value="Genomic_DNA"/>
</dbReference>
<accession>A0A1K1QIS7</accession>
<dbReference type="Proteomes" id="UP000182248">
    <property type="component" value="Unassembled WGS sequence"/>
</dbReference>
<keyword evidence="2" id="KW-0012">Acyltransferase</keyword>